<name>A0A934X1Y8_9BACT</name>
<dbReference type="Gene3D" id="2.170.130.10">
    <property type="entry name" value="TonB-dependent receptor, plug domain"/>
    <property type="match status" value="1"/>
</dbReference>
<evidence type="ECO:0000256" key="5">
    <source>
        <dbReference type="ARBA" id="ARBA00022729"/>
    </source>
</evidence>
<dbReference type="InterPro" id="IPR039426">
    <property type="entry name" value="TonB-dep_rcpt-like"/>
</dbReference>
<dbReference type="InterPro" id="IPR000531">
    <property type="entry name" value="Beta-barrel_TonB"/>
</dbReference>
<evidence type="ECO:0000256" key="9">
    <source>
        <dbReference type="ARBA" id="ARBA00023237"/>
    </source>
</evidence>
<evidence type="ECO:0000259" key="12">
    <source>
        <dbReference type="Pfam" id="PF00593"/>
    </source>
</evidence>
<evidence type="ECO:0000259" key="13">
    <source>
        <dbReference type="Pfam" id="PF07715"/>
    </source>
</evidence>
<dbReference type="Pfam" id="PF07715">
    <property type="entry name" value="Plug"/>
    <property type="match status" value="1"/>
</dbReference>
<evidence type="ECO:0000313" key="15">
    <source>
        <dbReference type="Proteomes" id="UP000611723"/>
    </source>
</evidence>
<dbReference type="RefSeq" id="WP_201432505.1">
    <property type="nucleotide sequence ID" value="NZ_JAEQBW010000011.1"/>
</dbReference>
<evidence type="ECO:0000256" key="1">
    <source>
        <dbReference type="ARBA" id="ARBA00004571"/>
    </source>
</evidence>
<keyword evidence="9 10" id="KW-0998">Cell outer membrane</keyword>
<organism evidence="14 15">
    <name type="scientific">Marivirga aurantiaca</name>
    <dbReference type="NCBI Taxonomy" id="2802615"/>
    <lineage>
        <taxon>Bacteria</taxon>
        <taxon>Pseudomonadati</taxon>
        <taxon>Bacteroidota</taxon>
        <taxon>Cytophagia</taxon>
        <taxon>Cytophagales</taxon>
        <taxon>Marivirgaceae</taxon>
        <taxon>Marivirga</taxon>
    </lineage>
</organism>
<evidence type="ECO:0000256" key="10">
    <source>
        <dbReference type="PROSITE-ProRule" id="PRU01360"/>
    </source>
</evidence>
<accession>A0A934X1Y8</accession>
<dbReference type="InterPro" id="IPR037066">
    <property type="entry name" value="Plug_dom_sf"/>
</dbReference>
<evidence type="ECO:0000256" key="8">
    <source>
        <dbReference type="ARBA" id="ARBA00023170"/>
    </source>
</evidence>
<keyword evidence="7 10" id="KW-0472">Membrane</keyword>
<dbReference type="GO" id="GO:0015344">
    <property type="term" value="F:siderophore uptake transmembrane transporter activity"/>
    <property type="evidence" value="ECO:0007669"/>
    <property type="project" value="TreeGrafter"/>
</dbReference>
<dbReference type="PROSITE" id="PS01156">
    <property type="entry name" value="TONB_DEPENDENT_REC_2"/>
    <property type="match status" value="1"/>
</dbReference>
<dbReference type="PANTHER" id="PTHR30069">
    <property type="entry name" value="TONB-DEPENDENT OUTER MEMBRANE RECEPTOR"/>
    <property type="match status" value="1"/>
</dbReference>
<evidence type="ECO:0000256" key="2">
    <source>
        <dbReference type="ARBA" id="ARBA00022448"/>
    </source>
</evidence>
<comment type="similarity">
    <text evidence="10 11">Belongs to the TonB-dependent receptor family.</text>
</comment>
<dbReference type="InterPro" id="IPR010917">
    <property type="entry name" value="TonB_rcpt_CS"/>
</dbReference>
<dbReference type="PROSITE" id="PS52016">
    <property type="entry name" value="TONB_DEPENDENT_REC_3"/>
    <property type="match status" value="1"/>
</dbReference>
<dbReference type="Pfam" id="PF00593">
    <property type="entry name" value="TonB_dep_Rec_b-barrel"/>
    <property type="match status" value="1"/>
</dbReference>
<keyword evidence="5" id="KW-0732">Signal</keyword>
<keyword evidence="2 10" id="KW-0813">Transport</keyword>
<proteinExistence type="inferred from homology"/>
<keyword evidence="4 10" id="KW-0812">Transmembrane</keyword>
<protein>
    <submittedName>
        <fullName evidence="14">TonB-dependent receptor</fullName>
    </submittedName>
</protein>
<evidence type="ECO:0000256" key="6">
    <source>
        <dbReference type="ARBA" id="ARBA00023077"/>
    </source>
</evidence>
<dbReference type="InterPro" id="IPR036942">
    <property type="entry name" value="Beta-barrel_TonB_sf"/>
</dbReference>
<keyword evidence="15" id="KW-1185">Reference proteome</keyword>
<dbReference type="CDD" id="cd01347">
    <property type="entry name" value="ligand_gated_channel"/>
    <property type="match status" value="1"/>
</dbReference>
<feature type="domain" description="TonB-dependent receptor plug" evidence="13">
    <location>
        <begin position="116"/>
        <end position="222"/>
    </location>
</feature>
<dbReference type="AlphaFoldDB" id="A0A934X1Y8"/>
<feature type="domain" description="TonB-dependent receptor-like beta-barrel" evidence="12">
    <location>
        <begin position="343"/>
        <end position="775"/>
    </location>
</feature>
<dbReference type="Gene3D" id="2.40.170.20">
    <property type="entry name" value="TonB-dependent receptor, beta-barrel domain"/>
    <property type="match status" value="1"/>
</dbReference>
<evidence type="ECO:0000313" key="14">
    <source>
        <dbReference type="EMBL" id="MBK6266821.1"/>
    </source>
</evidence>
<comment type="caution">
    <text evidence="14">The sequence shown here is derived from an EMBL/GenBank/DDBJ whole genome shotgun (WGS) entry which is preliminary data.</text>
</comment>
<dbReference type="GO" id="GO:0044718">
    <property type="term" value="P:siderophore transmembrane transport"/>
    <property type="evidence" value="ECO:0007669"/>
    <property type="project" value="TreeGrafter"/>
</dbReference>
<dbReference type="InterPro" id="IPR012910">
    <property type="entry name" value="Plug_dom"/>
</dbReference>
<evidence type="ECO:0000256" key="7">
    <source>
        <dbReference type="ARBA" id="ARBA00023136"/>
    </source>
</evidence>
<comment type="subcellular location">
    <subcellularLocation>
        <location evidence="1 10">Cell outer membrane</location>
        <topology evidence="1 10">Multi-pass membrane protein</topology>
    </subcellularLocation>
</comment>
<gene>
    <name evidence="14" type="ORF">JKA74_17390</name>
</gene>
<evidence type="ECO:0000256" key="11">
    <source>
        <dbReference type="RuleBase" id="RU003357"/>
    </source>
</evidence>
<dbReference type="SUPFAM" id="SSF56935">
    <property type="entry name" value="Porins"/>
    <property type="match status" value="1"/>
</dbReference>
<keyword evidence="6 11" id="KW-0798">TonB box</keyword>
<dbReference type="GO" id="GO:0009279">
    <property type="term" value="C:cell outer membrane"/>
    <property type="evidence" value="ECO:0007669"/>
    <property type="project" value="UniProtKB-SubCell"/>
</dbReference>
<dbReference type="EMBL" id="JAEQBW010000011">
    <property type="protein sequence ID" value="MBK6266821.1"/>
    <property type="molecule type" value="Genomic_DNA"/>
</dbReference>
<dbReference type="Proteomes" id="UP000611723">
    <property type="component" value="Unassembled WGS sequence"/>
</dbReference>
<evidence type="ECO:0000256" key="3">
    <source>
        <dbReference type="ARBA" id="ARBA00022452"/>
    </source>
</evidence>
<sequence>MKKIIIFFIFICAFHCPILAQIIQVQVLSEKNQPLPYSQVYQKKSGLSVLTDVNGMADISQFDKNESLEIRQLGYNKKKISFTELAALNFKVVLILADQMMNELVVSGNRWEQQSKEIPAKIESIKAAEINFQNPQTAADLLQLANHVYIQKSQMGGGSPMIRGFATNRLLLVVDGVRMNNAIFRSGNIQNVISIDAQNIEETEVLFGPGSVLYGSDAIGGVMDFHTLSPHFNEEFKVEGLVNTRFSSANQEKSGHADVQLSWKKWASISSFSYSNYSDLKMGKNGPQEYLRDSFQTTLNGIDTTLINPEPELQKRTAYSQFNMMQKIAYQPNKSNTIQYAFHYGKSSDIPRYDRLTEKSNDQYKNAEWYYGPQIWQMQQLKWTLTDTTQLYDHLKLNLSYQYFEESRNDRRYQSNILRNRTERVNAYTATIDFDKKLSKKTDLFYGAEYWLNKVNSKGIEKNINNENSSPIQSRYPNNSIMDSYGLYTLLKWKISPKLITNTALRFSHFRIDAPLNSDFFNFPIERAELSKGALNGSIGAVYLPLPTVKLYSNLSTGFRAPNIDDVGKVFDSEPGIVIVPNADLAPEYAYSADLGTTFSIQNQLKFDVSIFYTYLNNALARRDFHLNGEDSIMYDGTLSKVEAIQNIGFAEVYGVQVSAVWNLNPFKISGAYNWQQGIETDDNELTNVPLRHVPPSYGNAHVTYSNNGFKFDLYTLFNGEISFAQLAPSERNKAYIYATDDRGNPYSPSWITLNLKSEYRWKNGLSAQFGVENITNKLYRPYSSGISAVGRNFIIGMNWSF</sequence>
<keyword evidence="3 10" id="KW-1134">Transmembrane beta strand</keyword>
<evidence type="ECO:0000256" key="4">
    <source>
        <dbReference type="ARBA" id="ARBA00022692"/>
    </source>
</evidence>
<reference evidence="14" key="1">
    <citation type="submission" date="2021-01" db="EMBL/GenBank/DDBJ databases">
        <title>Marivirga aurantiaca sp. nov., isolated from intertidal surface sediments.</title>
        <authorList>
            <person name="Zhang M."/>
        </authorList>
    </citation>
    <scope>NUCLEOTIDE SEQUENCE</scope>
    <source>
        <strain evidence="14">S37H4</strain>
    </source>
</reference>
<keyword evidence="8 14" id="KW-0675">Receptor</keyword>
<dbReference type="PANTHER" id="PTHR30069:SF29">
    <property type="entry name" value="HEMOGLOBIN AND HEMOGLOBIN-HAPTOGLOBIN-BINDING PROTEIN 1-RELATED"/>
    <property type="match status" value="1"/>
</dbReference>